<reference evidence="1" key="1">
    <citation type="journal article" date="2020" name="New Phytol.">
        <title>Comparative genomics reveals dynamic genome evolution in host specialist ectomycorrhizal fungi.</title>
        <authorList>
            <person name="Lofgren L.A."/>
            <person name="Nguyen N.H."/>
            <person name="Vilgalys R."/>
            <person name="Ruytinx J."/>
            <person name="Liao H.L."/>
            <person name="Branco S."/>
            <person name="Kuo A."/>
            <person name="LaButti K."/>
            <person name="Lipzen A."/>
            <person name="Andreopoulos W."/>
            <person name="Pangilinan J."/>
            <person name="Riley R."/>
            <person name="Hundley H."/>
            <person name="Na H."/>
            <person name="Barry K."/>
            <person name="Grigoriev I.V."/>
            <person name="Stajich J.E."/>
            <person name="Kennedy P.G."/>
        </authorList>
    </citation>
    <scope>NUCLEOTIDE SEQUENCE</scope>
    <source>
        <strain evidence="1">S12</strain>
    </source>
</reference>
<protein>
    <submittedName>
        <fullName evidence="1">Uncharacterized protein</fullName>
    </submittedName>
</protein>
<dbReference type="EMBL" id="JABBWE010000012">
    <property type="protein sequence ID" value="KAG1798915.1"/>
    <property type="molecule type" value="Genomic_DNA"/>
</dbReference>
<proteinExistence type="predicted"/>
<sequence>MSESTTCSFLPSLASGTRAMDRVKSFTPLLNCLSDGEIERGEKEREKELTKHRKWNTRGCQGI</sequence>
<accession>A0A9P7DN40</accession>
<organism evidence="1 2">
    <name type="scientific">Suillus plorans</name>
    <dbReference type="NCBI Taxonomy" id="116603"/>
    <lineage>
        <taxon>Eukaryota</taxon>
        <taxon>Fungi</taxon>
        <taxon>Dikarya</taxon>
        <taxon>Basidiomycota</taxon>
        <taxon>Agaricomycotina</taxon>
        <taxon>Agaricomycetes</taxon>
        <taxon>Agaricomycetidae</taxon>
        <taxon>Boletales</taxon>
        <taxon>Suillineae</taxon>
        <taxon>Suillaceae</taxon>
        <taxon>Suillus</taxon>
    </lineage>
</organism>
<gene>
    <name evidence="1" type="ORF">HD556DRAFT_1348863</name>
</gene>
<dbReference type="AlphaFoldDB" id="A0A9P7DN40"/>
<keyword evidence="2" id="KW-1185">Reference proteome</keyword>
<dbReference type="RefSeq" id="XP_041163456.1">
    <property type="nucleotide sequence ID" value="XM_041302328.1"/>
</dbReference>
<dbReference type="GeneID" id="64596092"/>
<comment type="caution">
    <text evidence="1">The sequence shown here is derived from an EMBL/GenBank/DDBJ whole genome shotgun (WGS) entry which is preliminary data.</text>
</comment>
<dbReference type="OrthoDB" id="515064at2759"/>
<evidence type="ECO:0000313" key="1">
    <source>
        <dbReference type="EMBL" id="KAG1798915.1"/>
    </source>
</evidence>
<dbReference type="Proteomes" id="UP000719766">
    <property type="component" value="Unassembled WGS sequence"/>
</dbReference>
<evidence type="ECO:0000313" key="2">
    <source>
        <dbReference type="Proteomes" id="UP000719766"/>
    </source>
</evidence>
<name>A0A9P7DN40_9AGAM</name>